<evidence type="ECO:0000313" key="2">
    <source>
        <dbReference type="Proteomes" id="UP001199816"/>
    </source>
</evidence>
<organism evidence="1 2">
    <name type="scientific">Niabella pedocola</name>
    <dbReference type="NCBI Taxonomy" id="1752077"/>
    <lineage>
        <taxon>Bacteria</taxon>
        <taxon>Pseudomonadati</taxon>
        <taxon>Bacteroidota</taxon>
        <taxon>Chitinophagia</taxon>
        <taxon>Chitinophagales</taxon>
        <taxon>Chitinophagaceae</taxon>
        <taxon>Niabella</taxon>
    </lineage>
</organism>
<keyword evidence="2" id="KW-1185">Reference proteome</keyword>
<accession>A0ABS8PTL0</accession>
<dbReference type="EMBL" id="JAJNEC010000005">
    <property type="protein sequence ID" value="MCD2424417.1"/>
    <property type="molecule type" value="Genomic_DNA"/>
</dbReference>
<protein>
    <submittedName>
        <fullName evidence="1">Uncharacterized protein</fullName>
    </submittedName>
</protein>
<dbReference type="Proteomes" id="UP001199816">
    <property type="component" value="Unassembled WGS sequence"/>
</dbReference>
<sequence length="497" mass="56790">MENEFNYKLELEGKDYGKHEGSNGEYVAHVPFKETNFFISIEEAVDSLILKDIRSFEEMSERAHNKYHEIASLRSFENDELLLQVIRISINESPDAAPAAGIYFSFDDRSVKEFEALTGFDFTGFSDYDPDFPFLLLGSYSYGFQSGFEIAIDQVITDWENSLKYYELERDFKEADWKYKVEIIENVLDDKLCHEIKRYHFHDLSPAARLLLKTDINGLDKDLAEGLERKTWISKASLKERGERPVVDLIAVKSPDTNEMVPEPGIHLKFSVPITEFEECADLDLSGLSNYGDNDNYLLIANYYVDPGYNSNDHLHYSDLLPHPGYTSLLIQLNDEKQQGIRAEEPSPFLLKVIWEKAITIGKDSSSAPEQLMRETPYNSLDEGISVLLELEHKFFDPQSIVENQYPFFIRRAEVVDKNKNSVVISKYQKIGESGKGMYMSFDNADESLSLLLALDLAFKKKLAIKADLPGENTTLKRKWVPSERHIHPPGAGGPKL</sequence>
<dbReference type="RefSeq" id="WP_231006233.1">
    <property type="nucleotide sequence ID" value="NZ_JAJNEC010000005.1"/>
</dbReference>
<comment type="caution">
    <text evidence="1">The sequence shown here is derived from an EMBL/GenBank/DDBJ whole genome shotgun (WGS) entry which is preliminary data.</text>
</comment>
<proteinExistence type="predicted"/>
<evidence type="ECO:0000313" key="1">
    <source>
        <dbReference type="EMBL" id="MCD2424417.1"/>
    </source>
</evidence>
<gene>
    <name evidence="1" type="ORF">LQ567_16675</name>
</gene>
<reference evidence="1 2" key="1">
    <citation type="submission" date="2021-11" db="EMBL/GenBank/DDBJ databases">
        <title>Genomic of Niabella pedocola.</title>
        <authorList>
            <person name="Wu T."/>
        </authorList>
    </citation>
    <scope>NUCLEOTIDE SEQUENCE [LARGE SCALE GENOMIC DNA]</scope>
    <source>
        <strain evidence="1 2">JCM 31011</strain>
    </source>
</reference>
<name>A0ABS8PTL0_9BACT</name>